<dbReference type="Pfam" id="PF17921">
    <property type="entry name" value="Integrase_H2C2"/>
    <property type="match status" value="1"/>
</dbReference>
<evidence type="ECO:0000256" key="1">
    <source>
        <dbReference type="ARBA" id="ARBA00022679"/>
    </source>
</evidence>
<dbReference type="GO" id="GO:0003964">
    <property type="term" value="F:RNA-directed DNA polymerase activity"/>
    <property type="evidence" value="ECO:0007669"/>
    <property type="project" value="UniProtKB-KW"/>
</dbReference>
<proteinExistence type="predicted"/>
<reference evidence="9" key="1">
    <citation type="journal article" date="2019" name="Sci. Rep.">
        <title>Draft genome of Tanacetum cinerariifolium, the natural source of mosquito coil.</title>
        <authorList>
            <person name="Yamashiro T."/>
            <person name="Shiraishi A."/>
            <person name="Satake H."/>
            <person name="Nakayama K."/>
        </authorList>
    </citation>
    <scope>NUCLEOTIDE SEQUENCE</scope>
</reference>
<dbReference type="Gene3D" id="1.10.340.70">
    <property type="match status" value="1"/>
</dbReference>
<dbReference type="InterPro" id="IPR050951">
    <property type="entry name" value="Retrovirus_Pol_polyprotein"/>
</dbReference>
<name>A0A699IRF0_TANCI</name>
<dbReference type="CDD" id="cd09274">
    <property type="entry name" value="RNase_HI_RT_Ty3"/>
    <property type="match status" value="1"/>
</dbReference>
<evidence type="ECO:0000259" key="7">
    <source>
        <dbReference type="Pfam" id="PF17917"/>
    </source>
</evidence>
<evidence type="ECO:0000313" key="9">
    <source>
        <dbReference type="EMBL" id="GEZ74230.1"/>
    </source>
</evidence>
<keyword evidence="5" id="KW-0378">Hydrolase</keyword>
<dbReference type="GO" id="GO:0004519">
    <property type="term" value="F:endonuclease activity"/>
    <property type="evidence" value="ECO:0007669"/>
    <property type="project" value="UniProtKB-KW"/>
</dbReference>
<dbReference type="Pfam" id="PF17917">
    <property type="entry name" value="RT_RNaseH"/>
    <property type="match status" value="1"/>
</dbReference>
<gene>
    <name evidence="9" type="ORF">Tci_546203</name>
</gene>
<feature type="non-terminal residue" evidence="9">
    <location>
        <position position="1"/>
    </location>
</feature>
<comment type="caution">
    <text evidence="9">The sequence shown here is derived from an EMBL/GenBank/DDBJ whole genome shotgun (WGS) entry which is preliminary data.</text>
</comment>
<dbReference type="PANTHER" id="PTHR37984">
    <property type="entry name" value="PROTEIN CBG26694"/>
    <property type="match status" value="1"/>
</dbReference>
<evidence type="ECO:0000256" key="6">
    <source>
        <dbReference type="ARBA" id="ARBA00022918"/>
    </source>
</evidence>
<dbReference type="InterPro" id="IPR041588">
    <property type="entry name" value="Integrase_H2C2"/>
</dbReference>
<keyword evidence="1" id="KW-0808">Transferase</keyword>
<feature type="domain" description="Reverse transcriptase RNase H-like" evidence="7">
    <location>
        <begin position="1"/>
        <end position="85"/>
    </location>
</feature>
<organism evidence="9">
    <name type="scientific">Tanacetum cinerariifolium</name>
    <name type="common">Dalmatian daisy</name>
    <name type="synonym">Chrysanthemum cinerariifolium</name>
    <dbReference type="NCBI Taxonomy" id="118510"/>
    <lineage>
        <taxon>Eukaryota</taxon>
        <taxon>Viridiplantae</taxon>
        <taxon>Streptophyta</taxon>
        <taxon>Embryophyta</taxon>
        <taxon>Tracheophyta</taxon>
        <taxon>Spermatophyta</taxon>
        <taxon>Magnoliopsida</taxon>
        <taxon>eudicotyledons</taxon>
        <taxon>Gunneridae</taxon>
        <taxon>Pentapetalae</taxon>
        <taxon>asterids</taxon>
        <taxon>campanulids</taxon>
        <taxon>Asterales</taxon>
        <taxon>Asteraceae</taxon>
        <taxon>Asteroideae</taxon>
        <taxon>Anthemideae</taxon>
        <taxon>Anthemidinae</taxon>
        <taxon>Tanacetum</taxon>
    </lineage>
</organism>
<protein>
    <submittedName>
        <fullName evidence="9">Gypsy/Ty3 retroelement polyprotein</fullName>
    </submittedName>
</protein>
<evidence type="ECO:0000256" key="4">
    <source>
        <dbReference type="ARBA" id="ARBA00022759"/>
    </source>
</evidence>
<keyword evidence="3" id="KW-0540">Nuclease</keyword>
<evidence type="ECO:0000259" key="8">
    <source>
        <dbReference type="Pfam" id="PF17921"/>
    </source>
</evidence>
<keyword evidence="2" id="KW-0548">Nucleotidyltransferase</keyword>
<evidence type="ECO:0000256" key="3">
    <source>
        <dbReference type="ARBA" id="ARBA00022722"/>
    </source>
</evidence>
<evidence type="ECO:0000256" key="2">
    <source>
        <dbReference type="ARBA" id="ARBA00022695"/>
    </source>
</evidence>
<keyword evidence="4" id="KW-0255">Endonuclease</keyword>
<dbReference type="GO" id="GO:0016787">
    <property type="term" value="F:hydrolase activity"/>
    <property type="evidence" value="ECO:0007669"/>
    <property type="project" value="UniProtKB-KW"/>
</dbReference>
<keyword evidence="6" id="KW-0695">RNA-directed DNA polymerase</keyword>
<dbReference type="PANTHER" id="PTHR37984:SF5">
    <property type="entry name" value="PROTEIN NYNRIN-LIKE"/>
    <property type="match status" value="1"/>
</dbReference>
<sequence>GIGAVLQQRGHPLAYYSKKLAPRHYTLSTYEKELLAVIHALSKWKGYLLDRDFKIMTNHFSLKYLLKQRIATPSQMKWLPKLMGFDYEILYKQDPSGGHSGVQATLKRITCICYWRKLRQQVKAFVAICKEISMDFIKGLPSSHGKSAIFVVVDRLNRTLAARESMIQLLQFYLERAQQRMKDVVDAKRSDRDFDIGQWVYLMLQPHR</sequence>
<dbReference type="InterPro" id="IPR041373">
    <property type="entry name" value="RT_RNaseH"/>
</dbReference>
<dbReference type="InterPro" id="IPR043502">
    <property type="entry name" value="DNA/RNA_pol_sf"/>
</dbReference>
<feature type="domain" description="Integrase zinc-binding" evidence="8">
    <location>
        <begin position="96"/>
        <end position="130"/>
    </location>
</feature>
<evidence type="ECO:0000256" key="5">
    <source>
        <dbReference type="ARBA" id="ARBA00022801"/>
    </source>
</evidence>
<accession>A0A699IRF0</accession>
<dbReference type="AlphaFoldDB" id="A0A699IRF0"/>
<dbReference type="EMBL" id="BKCJ010317533">
    <property type="protein sequence ID" value="GEZ74230.1"/>
    <property type="molecule type" value="Genomic_DNA"/>
</dbReference>
<dbReference type="SUPFAM" id="SSF56672">
    <property type="entry name" value="DNA/RNA polymerases"/>
    <property type="match status" value="1"/>
</dbReference>